<dbReference type="InterPro" id="IPR044846">
    <property type="entry name" value="GH10"/>
</dbReference>
<dbReference type="InterPro" id="IPR031158">
    <property type="entry name" value="GH10_AS"/>
</dbReference>
<evidence type="ECO:0000256" key="9">
    <source>
        <dbReference type="PROSITE-ProRule" id="PRU10061"/>
    </source>
</evidence>
<organism evidence="13 14">
    <name type="scientific">Dyadobacter psychrotolerans</name>
    <dbReference type="NCBI Taxonomy" id="2541721"/>
    <lineage>
        <taxon>Bacteria</taxon>
        <taxon>Pseudomonadati</taxon>
        <taxon>Bacteroidota</taxon>
        <taxon>Cytophagia</taxon>
        <taxon>Cytophagales</taxon>
        <taxon>Spirosomataceae</taxon>
        <taxon>Dyadobacter</taxon>
    </lineage>
</organism>
<dbReference type="GO" id="GO:0045493">
    <property type="term" value="P:xylan catabolic process"/>
    <property type="evidence" value="ECO:0007669"/>
    <property type="project" value="UniProtKB-KW"/>
</dbReference>
<keyword evidence="11" id="KW-0812">Transmembrane</keyword>
<keyword evidence="14" id="KW-1185">Reference proteome</keyword>
<feature type="domain" description="GH10" evidence="12">
    <location>
        <begin position="34"/>
        <end position="366"/>
    </location>
</feature>
<dbReference type="Proteomes" id="UP000294850">
    <property type="component" value="Unassembled WGS sequence"/>
</dbReference>
<comment type="caution">
    <text evidence="13">The sequence shown here is derived from an EMBL/GenBank/DDBJ whole genome shotgun (WGS) entry which is preliminary data.</text>
</comment>
<keyword evidence="3 13" id="KW-0858">Xylan degradation</keyword>
<reference evidence="13 14" key="1">
    <citation type="submission" date="2019-03" db="EMBL/GenBank/DDBJ databases">
        <title>Dyadobacter AR-3-6 sp. nov., isolated from arctic soil.</title>
        <authorList>
            <person name="Chaudhary D.K."/>
        </authorList>
    </citation>
    <scope>NUCLEOTIDE SEQUENCE [LARGE SCALE GENOMIC DNA]</scope>
    <source>
        <strain evidence="13 14">AR-3-6</strain>
    </source>
</reference>
<evidence type="ECO:0000256" key="2">
    <source>
        <dbReference type="ARBA" id="ARBA00007495"/>
    </source>
</evidence>
<dbReference type="SUPFAM" id="SSF51445">
    <property type="entry name" value="(Trans)glycosidases"/>
    <property type="match status" value="1"/>
</dbReference>
<dbReference type="RefSeq" id="WP_131961667.1">
    <property type="nucleotide sequence ID" value="NZ_SMFL01000015.1"/>
</dbReference>
<dbReference type="PROSITE" id="PS00591">
    <property type="entry name" value="GH10_1"/>
    <property type="match status" value="1"/>
</dbReference>
<evidence type="ECO:0000256" key="1">
    <source>
        <dbReference type="ARBA" id="ARBA00000681"/>
    </source>
</evidence>
<evidence type="ECO:0000256" key="7">
    <source>
        <dbReference type="ARBA" id="ARBA00023295"/>
    </source>
</evidence>
<sequence>MKYFKKIVSLSLTSGKTVAFLIIFIACEKGESQVAKPATLQDASSFPVGFAIDPTAMKDNATYQKTVLDHAGSFTAENVMKPSRINAQKGVFSFDKADYLIDVAQAQGKRVHAHTFVWYTNTAPAWMKQIKDSTELETALKTYIQTVGTHFKGKVASWDVVNEAFDNTTGEIRMASVDDKGQTLLNLGGVIGKDYVARMFQYAHHADPGALLFYNEYGQETNAKKLDAVLKMVTDFKKRSIPIHGLGLQMHININTPNVGIENAIQKYADTGLMVHISELDIAVNPAKTKDLTITAELLEKQYEKYKFVVNTYKRIVPVKQQFGITMWGVSDANSWIPGFCSCTDFPLLFDSQYKTKRAYDGFLDGLK</sequence>
<dbReference type="EMBL" id="SMFL01000015">
    <property type="protein sequence ID" value="TDE10545.1"/>
    <property type="molecule type" value="Genomic_DNA"/>
</dbReference>
<evidence type="ECO:0000256" key="6">
    <source>
        <dbReference type="ARBA" id="ARBA00023277"/>
    </source>
</evidence>
<evidence type="ECO:0000256" key="4">
    <source>
        <dbReference type="ARBA" id="ARBA00022729"/>
    </source>
</evidence>
<accession>A0A4R5DIF1</accession>
<evidence type="ECO:0000313" key="14">
    <source>
        <dbReference type="Proteomes" id="UP000294850"/>
    </source>
</evidence>
<protein>
    <recommendedName>
        <fullName evidence="10">Beta-xylanase</fullName>
        <ecNumber evidence="10">3.2.1.8</ecNumber>
    </recommendedName>
</protein>
<evidence type="ECO:0000256" key="3">
    <source>
        <dbReference type="ARBA" id="ARBA00022651"/>
    </source>
</evidence>
<gene>
    <name evidence="13" type="ORF">E0F88_28090</name>
</gene>
<keyword evidence="6 10" id="KW-0119">Carbohydrate metabolism</keyword>
<evidence type="ECO:0000256" key="10">
    <source>
        <dbReference type="RuleBase" id="RU361174"/>
    </source>
</evidence>
<evidence type="ECO:0000256" key="8">
    <source>
        <dbReference type="ARBA" id="ARBA00023326"/>
    </source>
</evidence>
<evidence type="ECO:0000259" key="12">
    <source>
        <dbReference type="PROSITE" id="PS51760"/>
    </source>
</evidence>
<keyword evidence="8 10" id="KW-0624">Polysaccharide degradation</keyword>
<dbReference type="SMART" id="SM00633">
    <property type="entry name" value="Glyco_10"/>
    <property type="match status" value="1"/>
</dbReference>
<dbReference type="InterPro" id="IPR001000">
    <property type="entry name" value="GH10_dom"/>
</dbReference>
<dbReference type="PROSITE" id="PS51257">
    <property type="entry name" value="PROKAR_LIPOPROTEIN"/>
    <property type="match status" value="1"/>
</dbReference>
<name>A0A4R5DIF1_9BACT</name>
<dbReference type="Pfam" id="PF00331">
    <property type="entry name" value="Glyco_hydro_10"/>
    <property type="match status" value="1"/>
</dbReference>
<comment type="similarity">
    <text evidence="2 10">Belongs to the glycosyl hydrolase 10 (cellulase F) family.</text>
</comment>
<dbReference type="InterPro" id="IPR017853">
    <property type="entry name" value="GH"/>
</dbReference>
<dbReference type="PROSITE" id="PS51760">
    <property type="entry name" value="GH10_2"/>
    <property type="match status" value="1"/>
</dbReference>
<dbReference type="AlphaFoldDB" id="A0A4R5DIF1"/>
<keyword evidence="11" id="KW-1133">Transmembrane helix</keyword>
<dbReference type="OrthoDB" id="9809277at2"/>
<feature type="transmembrane region" description="Helical" evidence="11">
    <location>
        <begin position="7"/>
        <end position="26"/>
    </location>
</feature>
<comment type="catalytic activity">
    <reaction evidence="1 10">
        <text>Endohydrolysis of (1-&gt;4)-beta-D-xylosidic linkages in xylans.</text>
        <dbReference type="EC" id="3.2.1.8"/>
    </reaction>
</comment>
<evidence type="ECO:0000256" key="5">
    <source>
        <dbReference type="ARBA" id="ARBA00022801"/>
    </source>
</evidence>
<proteinExistence type="inferred from homology"/>
<keyword evidence="4" id="KW-0732">Signal</keyword>
<feature type="active site" description="Nucleophile" evidence="9">
    <location>
        <position position="279"/>
    </location>
</feature>
<dbReference type="EC" id="3.2.1.8" evidence="10"/>
<dbReference type="PANTHER" id="PTHR31490">
    <property type="entry name" value="GLYCOSYL HYDROLASE"/>
    <property type="match status" value="1"/>
</dbReference>
<keyword evidence="5 10" id="KW-0378">Hydrolase</keyword>
<evidence type="ECO:0000256" key="11">
    <source>
        <dbReference type="SAM" id="Phobius"/>
    </source>
</evidence>
<dbReference type="PANTHER" id="PTHR31490:SF88">
    <property type="entry name" value="BETA-XYLANASE"/>
    <property type="match status" value="1"/>
</dbReference>
<dbReference type="Gene3D" id="3.20.20.80">
    <property type="entry name" value="Glycosidases"/>
    <property type="match status" value="1"/>
</dbReference>
<keyword evidence="7 10" id="KW-0326">Glycosidase</keyword>
<keyword evidence="11" id="KW-0472">Membrane</keyword>
<evidence type="ECO:0000313" key="13">
    <source>
        <dbReference type="EMBL" id="TDE10545.1"/>
    </source>
</evidence>
<dbReference type="PRINTS" id="PR00134">
    <property type="entry name" value="GLHYDRLASE10"/>
</dbReference>
<dbReference type="GO" id="GO:0031176">
    <property type="term" value="F:endo-1,4-beta-xylanase activity"/>
    <property type="evidence" value="ECO:0007669"/>
    <property type="project" value="UniProtKB-EC"/>
</dbReference>